<dbReference type="AlphaFoldDB" id="A0AAD4F7Y4"/>
<dbReference type="PANTHER" id="PTHR12149:SF8">
    <property type="entry name" value="PROTEIN-RIBULOSAMINE 3-KINASE"/>
    <property type="match status" value="1"/>
</dbReference>
<organism evidence="3 4">
    <name type="scientific">Staphylotrichum longicolle</name>
    <dbReference type="NCBI Taxonomy" id="669026"/>
    <lineage>
        <taxon>Eukaryota</taxon>
        <taxon>Fungi</taxon>
        <taxon>Dikarya</taxon>
        <taxon>Ascomycota</taxon>
        <taxon>Pezizomycotina</taxon>
        <taxon>Sordariomycetes</taxon>
        <taxon>Sordariomycetidae</taxon>
        <taxon>Sordariales</taxon>
        <taxon>Chaetomiaceae</taxon>
        <taxon>Staphylotrichum</taxon>
    </lineage>
</organism>
<reference evidence="3" key="1">
    <citation type="submission" date="2023-02" db="EMBL/GenBank/DDBJ databases">
        <authorList>
            <person name="Palmer J.M."/>
        </authorList>
    </citation>
    <scope>NUCLEOTIDE SEQUENCE</scope>
    <source>
        <strain evidence="3">FW57</strain>
    </source>
</reference>
<dbReference type="EC" id="2.7.1.172" evidence="1"/>
<protein>
    <recommendedName>
        <fullName evidence="1">protein-ribulosamine 3-kinase</fullName>
        <ecNumber evidence="1">2.7.1.172</ecNumber>
    </recommendedName>
</protein>
<dbReference type="Gene3D" id="3.90.1200.10">
    <property type="match status" value="1"/>
</dbReference>
<gene>
    <name evidence="3" type="ORF">NEMBOFW57_004595</name>
</gene>
<dbReference type="InterPro" id="IPR016477">
    <property type="entry name" value="Fructo-/Ketosamine-3-kinase"/>
</dbReference>
<dbReference type="SUPFAM" id="SSF56112">
    <property type="entry name" value="Protein kinase-like (PK-like)"/>
    <property type="match status" value="1"/>
</dbReference>
<dbReference type="Pfam" id="PF03881">
    <property type="entry name" value="Fructosamin_kin"/>
    <property type="match status" value="1"/>
</dbReference>
<keyword evidence="4" id="KW-1185">Reference proteome</keyword>
<dbReference type="Proteomes" id="UP001197093">
    <property type="component" value="Unassembled WGS sequence"/>
</dbReference>
<comment type="catalytic activity">
    <reaction evidence="2">
        <text>N(6)-D-ribulosyl-L-lysyl-[protein] + ATP = N(6)-(3-O-phospho-D-ribulosyl)-L-lysyl-[protein] + ADP + H(+)</text>
        <dbReference type="Rhea" id="RHEA:48432"/>
        <dbReference type="Rhea" id="RHEA-COMP:12103"/>
        <dbReference type="Rhea" id="RHEA-COMP:12104"/>
        <dbReference type="ChEBI" id="CHEBI:15378"/>
        <dbReference type="ChEBI" id="CHEBI:30616"/>
        <dbReference type="ChEBI" id="CHEBI:90418"/>
        <dbReference type="ChEBI" id="CHEBI:90420"/>
        <dbReference type="ChEBI" id="CHEBI:456216"/>
        <dbReference type="EC" id="2.7.1.172"/>
    </reaction>
    <physiologicalReaction direction="left-to-right" evidence="2">
        <dbReference type="Rhea" id="RHEA:48433"/>
    </physiologicalReaction>
</comment>
<accession>A0AAD4F7Y4</accession>
<sequence length="183" mass="20257">MVWIDPEFVGATIPEDEHGVAIKWSCTYTASFWAISSKVDTILPDGQEQSYFLKVYTAPRALEIARGEFESTQRLAAALPDNVPKAVAYGVCAGDPNRAFFLAEFRDMTDELPSVSEVAAIVAKIHQQPSPTGKFGFHVTTFSGKHASDNTWCDTWEEFFTRATKDTMEGELAIHGPEKCSRT</sequence>
<dbReference type="EMBL" id="JAHCVI010000001">
    <property type="protein sequence ID" value="KAG7294520.1"/>
    <property type="molecule type" value="Genomic_DNA"/>
</dbReference>
<dbReference type="PANTHER" id="PTHR12149">
    <property type="entry name" value="FRUCTOSAMINE 3 KINASE-RELATED PROTEIN"/>
    <property type="match status" value="1"/>
</dbReference>
<evidence type="ECO:0000256" key="2">
    <source>
        <dbReference type="ARBA" id="ARBA00048655"/>
    </source>
</evidence>
<comment type="caution">
    <text evidence="3">The sequence shown here is derived from an EMBL/GenBank/DDBJ whole genome shotgun (WGS) entry which is preliminary data.</text>
</comment>
<proteinExistence type="predicted"/>
<dbReference type="GO" id="GO:0102193">
    <property type="term" value="F:protein-ribulosamine 3-kinase activity"/>
    <property type="evidence" value="ECO:0007669"/>
    <property type="project" value="UniProtKB-EC"/>
</dbReference>
<evidence type="ECO:0000313" key="3">
    <source>
        <dbReference type="EMBL" id="KAG7294520.1"/>
    </source>
</evidence>
<name>A0AAD4F7Y4_9PEZI</name>
<evidence type="ECO:0000256" key="1">
    <source>
        <dbReference type="ARBA" id="ARBA00011961"/>
    </source>
</evidence>
<dbReference type="InterPro" id="IPR011009">
    <property type="entry name" value="Kinase-like_dom_sf"/>
</dbReference>
<evidence type="ECO:0000313" key="4">
    <source>
        <dbReference type="Proteomes" id="UP001197093"/>
    </source>
</evidence>